<dbReference type="AlphaFoldDB" id="A0AAV3T4S1"/>
<accession>A0AAV3T4S1</accession>
<comment type="caution">
    <text evidence="4">The sequence shown here is derived from an EMBL/GenBank/DDBJ whole genome shotgun (WGS) entry which is preliminary data.</text>
</comment>
<protein>
    <recommendedName>
        <fullName evidence="3">DUF7312 domain-containing protein</fullName>
    </recommendedName>
</protein>
<evidence type="ECO:0000256" key="1">
    <source>
        <dbReference type="SAM" id="MobiDB-lite"/>
    </source>
</evidence>
<name>A0AAV3T4S1_9EURY</name>
<keyword evidence="5" id="KW-1185">Reference proteome</keyword>
<dbReference type="Pfam" id="PF23994">
    <property type="entry name" value="DUF7312"/>
    <property type="match status" value="1"/>
</dbReference>
<evidence type="ECO:0000313" key="5">
    <source>
        <dbReference type="Proteomes" id="UP001500420"/>
    </source>
</evidence>
<evidence type="ECO:0000259" key="3">
    <source>
        <dbReference type="Pfam" id="PF23994"/>
    </source>
</evidence>
<keyword evidence="2" id="KW-0812">Transmembrane</keyword>
<gene>
    <name evidence="4" type="ORF">GCM10009020_01410</name>
</gene>
<feature type="region of interest" description="Disordered" evidence="1">
    <location>
        <begin position="1"/>
        <end position="48"/>
    </location>
</feature>
<dbReference type="InterPro" id="IPR055736">
    <property type="entry name" value="DUF7312"/>
</dbReference>
<keyword evidence="2" id="KW-1133">Transmembrane helix</keyword>
<evidence type="ECO:0000256" key="2">
    <source>
        <dbReference type="SAM" id="Phobius"/>
    </source>
</evidence>
<proteinExistence type="predicted"/>
<organism evidence="4 5">
    <name type="scientific">Natronoarchaeum mannanilyticum</name>
    <dbReference type="NCBI Taxonomy" id="926360"/>
    <lineage>
        <taxon>Archaea</taxon>
        <taxon>Methanobacteriati</taxon>
        <taxon>Methanobacteriota</taxon>
        <taxon>Stenosarchaea group</taxon>
        <taxon>Halobacteria</taxon>
        <taxon>Halobacteriales</taxon>
        <taxon>Natronoarchaeaceae</taxon>
    </lineage>
</organism>
<reference evidence="4 5" key="1">
    <citation type="journal article" date="2019" name="Int. J. Syst. Evol. Microbiol.">
        <title>The Global Catalogue of Microorganisms (GCM) 10K type strain sequencing project: providing services to taxonomists for standard genome sequencing and annotation.</title>
        <authorList>
            <consortium name="The Broad Institute Genomics Platform"/>
            <consortium name="The Broad Institute Genome Sequencing Center for Infectious Disease"/>
            <person name="Wu L."/>
            <person name="Ma J."/>
        </authorList>
    </citation>
    <scope>NUCLEOTIDE SEQUENCE [LARGE SCALE GENOMIC DNA]</scope>
    <source>
        <strain evidence="4 5">JCM 16328</strain>
    </source>
</reference>
<keyword evidence="2" id="KW-0472">Membrane</keyword>
<sequence length="86" mass="9204">MAAPSDDDDEGREWEYSLADLEDDDDAGDEASDERGPSAEDGETPYEAIDRSIEPEEIDLENAAFVALGALVGVLIVLRTATVFVG</sequence>
<feature type="transmembrane region" description="Helical" evidence="2">
    <location>
        <begin position="63"/>
        <end position="85"/>
    </location>
</feature>
<feature type="compositionally biased region" description="Acidic residues" evidence="1">
    <location>
        <begin position="1"/>
        <end position="12"/>
    </location>
</feature>
<dbReference type="RefSeq" id="WP_343771892.1">
    <property type="nucleotide sequence ID" value="NZ_BAAADV010000001.1"/>
</dbReference>
<feature type="domain" description="DUF7312" evidence="3">
    <location>
        <begin position="12"/>
        <end position="79"/>
    </location>
</feature>
<dbReference type="Proteomes" id="UP001500420">
    <property type="component" value="Unassembled WGS sequence"/>
</dbReference>
<feature type="compositionally biased region" description="Acidic residues" evidence="1">
    <location>
        <begin position="20"/>
        <end position="32"/>
    </location>
</feature>
<evidence type="ECO:0000313" key="4">
    <source>
        <dbReference type="EMBL" id="GAA0661026.1"/>
    </source>
</evidence>
<dbReference type="EMBL" id="BAAADV010000001">
    <property type="protein sequence ID" value="GAA0661026.1"/>
    <property type="molecule type" value="Genomic_DNA"/>
</dbReference>